<dbReference type="Pfam" id="PF02005">
    <property type="entry name" value="TRM"/>
    <property type="match status" value="2"/>
</dbReference>
<comment type="similarity">
    <text evidence="9">Belongs to the class I-like SAM-binding methyltransferase superfamily. Trm1 family.</text>
</comment>
<dbReference type="GO" id="GO:0005634">
    <property type="term" value="C:nucleus"/>
    <property type="evidence" value="ECO:0007669"/>
    <property type="project" value="TreeGrafter"/>
</dbReference>
<evidence type="ECO:0000256" key="2">
    <source>
        <dbReference type="ARBA" id="ARBA00022603"/>
    </source>
</evidence>
<name>A0AAD9PIY9_9APIC</name>
<dbReference type="GeneID" id="94337548"/>
<dbReference type="KEGG" id="bdw:94337548"/>
<dbReference type="InterPro" id="IPR042296">
    <property type="entry name" value="tRNA_met_Trm1_C"/>
</dbReference>
<dbReference type="PROSITE" id="PS51626">
    <property type="entry name" value="SAM_MT_TRM1"/>
    <property type="match status" value="1"/>
</dbReference>
<dbReference type="PANTHER" id="PTHR10631:SF3">
    <property type="entry name" value="TRNA (GUANINE(26)-N(2))-DIMETHYLTRANSFERASE"/>
    <property type="match status" value="1"/>
</dbReference>
<dbReference type="Proteomes" id="UP001214638">
    <property type="component" value="Unassembled WGS sequence"/>
</dbReference>
<dbReference type="PANTHER" id="PTHR10631">
    <property type="entry name" value="N 2 ,N 2 -DIMETHYLGUANOSINE TRNA METHYLTRANSFERASE"/>
    <property type="match status" value="1"/>
</dbReference>
<comment type="caution">
    <text evidence="10">The sequence shown here is derived from an EMBL/GenBank/DDBJ whole genome shotgun (WGS) entry which is preliminary data.</text>
</comment>
<evidence type="ECO:0000256" key="1">
    <source>
        <dbReference type="ARBA" id="ARBA00022555"/>
    </source>
</evidence>
<keyword evidence="5 9" id="KW-0819">tRNA processing</keyword>
<keyword evidence="11" id="KW-1185">Reference proteome</keyword>
<evidence type="ECO:0000256" key="9">
    <source>
        <dbReference type="PROSITE-ProRule" id="PRU00958"/>
    </source>
</evidence>
<dbReference type="GO" id="GO:0160104">
    <property type="term" value="F:tRNA (guanine(26)-N2)-dimethyltransferase activity"/>
    <property type="evidence" value="ECO:0007669"/>
    <property type="project" value="UniProtKB-UniRule"/>
</dbReference>
<gene>
    <name evidence="10" type="ORF">BdWA1_003251</name>
</gene>
<evidence type="ECO:0000256" key="7">
    <source>
        <dbReference type="ARBA" id="ARBA00039099"/>
    </source>
</evidence>
<evidence type="ECO:0000256" key="5">
    <source>
        <dbReference type="ARBA" id="ARBA00022694"/>
    </source>
</evidence>
<comment type="catalytic activity">
    <reaction evidence="8 9">
        <text>guanosine(26) in tRNA + 2 S-adenosyl-L-methionine = N(2)-dimethylguanosine(26) in tRNA + 2 S-adenosyl-L-homocysteine + 2 H(+)</text>
        <dbReference type="Rhea" id="RHEA:43140"/>
        <dbReference type="Rhea" id="RHEA-COMP:10359"/>
        <dbReference type="Rhea" id="RHEA-COMP:10360"/>
        <dbReference type="ChEBI" id="CHEBI:15378"/>
        <dbReference type="ChEBI" id="CHEBI:57856"/>
        <dbReference type="ChEBI" id="CHEBI:59789"/>
        <dbReference type="ChEBI" id="CHEBI:74269"/>
        <dbReference type="ChEBI" id="CHEBI:74513"/>
        <dbReference type="EC" id="2.1.1.216"/>
    </reaction>
</comment>
<evidence type="ECO:0000256" key="3">
    <source>
        <dbReference type="ARBA" id="ARBA00022679"/>
    </source>
</evidence>
<dbReference type="SUPFAM" id="SSF53335">
    <property type="entry name" value="S-adenosyl-L-methionine-dependent methyltransferases"/>
    <property type="match status" value="1"/>
</dbReference>
<keyword evidence="6 9" id="KW-0694">RNA-binding</keyword>
<proteinExistence type="inferred from homology"/>
<keyword evidence="1 9" id="KW-0820">tRNA-binding</keyword>
<dbReference type="EMBL" id="JALLKP010000004">
    <property type="protein sequence ID" value="KAK2195574.1"/>
    <property type="molecule type" value="Genomic_DNA"/>
</dbReference>
<evidence type="ECO:0000313" key="11">
    <source>
        <dbReference type="Proteomes" id="UP001214638"/>
    </source>
</evidence>
<dbReference type="RefSeq" id="XP_067802417.1">
    <property type="nucleotide sequence ID" value="XM_067948266.1"/>
</dbReference>
<dbReference type="InterPro" id="IPR002905">
    <property type="entry name" value="Trm1"/>
</dbReference>
<evidence type="ECO:0000256" key="4">
    <source>
        <dbReference type="ARBA" id="ARBA00022691"/>
    </source>
</evidence>
<keyword evidence="2 9" id="KW-0489">Methyltransferase</keyword>
<dbReference type="GO" id="GO:0000049">
    <property type="term" value="F:tRNA binding"/>
    <property type="evidence" value="ECO:0007669"/>
    <property type="project" value="UniProtKB-UniRule"/>
</dbReference>
<evidence type="ECO:0000256" key="8">
    <source>
        <dbReference type="ARBA" id="ARBA00051897"/>
    </source>
</evidence>
<protein>
    <recommendedName>
        <fullName evidence="7 9">tRNA (guanine(26)-N(2))-dimethyltransferase</fullName>
        <ecNumber evidence="7 9">2.1.1.216</ecNumber>
    </recommendedName>
</protein>
<keyword evidence="4 9" id="KW-0949">S-adenosyl-L-methionine</keyword>
<dbReference type="InterPro" id="IPR029063">
    <property type="entry name" value="SAM-dependent_MTases_sf"/>
</dbReference>
<reference evidence="10" key="1">
    <citation type="journal article" date="2023" name="Nat. Microbiol.">
        <title>Babesia duncani multi-omics identifies virulence factors and drug targets.</title>
        <authorList>
            <person name="Singh P."/>
            <person name="Lonardi S."/>
            <person name="Liang Q."/>
            <person name="Vydyam P."/>
            <person name="Khabirova E."/>
            <person name="Fang T."/>
            <person name="Gihaz S."/>
            <person name="Thekkiniath J."/>
            <person name="Munshi M."/>
            <person name="Abel S."/>
            <person name="Ciampossin L."/>
            <person name="Batugedara G."/>
            <person name="Gupta M."/>
            <person name="Lu X.M."/>
            <person name="Lenz T."/>
            <person name="Chakravarty S."/>
            <person name="Cornillot E."/>
            <person name="Hu Y."/>
            <person name="Ma W."/>
            <person name="Gonzalez L.M."/>
            <person name="Sanchez S."/>
            <person name="Estrada K."/>
            <person name="Sanchez-Flores A."/>
            <person name="Montero E."/>
            <person name="Harb O.S."/>
            <person name="Le Roch K.G."/>
            <person name="Mamoun C.B."/>
        </authorList>
    </citation>
    <scope>NUCLEOTIDE SEQUENCE</scope>
    <source>
        <strain evidence="10">WA1</strain>
    </source>
</reference>
<dbReference type="GO" id="GO:0002940">
    <property type="term" value="P:tRNA N2-guanine methylation"/>
    <property type="evidence" value="ECO:0007669"/>
    <property type="project" value="TreeGrafter"/>
</dbReference>
<dbReference type="Gene3D" id="3.30.56.70">
    <property type="entry name" value="N2,N2-dimethylguanosine tRNA methyltransferase, C-terminal domain"/>
    <property type="match status" value="1"/>
</dbReference>
<evidence type="ECO:0000256" key="6">
    <source>
        <dbReference type="ARBA" id="ARBA00022884"/>
    </source>
</evidence>
<accession>A0AAD9PIY9</accession>
<organism evidence="10 11">
    <name type="scientific">Babesia duncani</name>
    <dbReference type="NCBI Taxonomy" id="323732"/>
    <lineage>
        <taxon>Eukaryota</taxon>
        <taxon>Sar</taxon>
        <taxon>Alveolata</taxon>
        <taxon>Apicomplexa</taxon>
        <taxon>Aconoidasida</taxon>
        <taxon>Piroplasmida</taxon>
        <taxon>Babesiidae</taxon>
        <taxon>Babesia</taxon>
    </lineage>
</organism>
<sequence length="548" mass="61237">MEQSDPNQIVEGLVAVNGSTKDGVKLFYNPPQVFNRDLSLIVLKAFIELSIHEHEQHAKEKEPQGVFVGVNILEMFAATGIRSVRYIKELAPGMVNYVFVNDMDRDSAESIPLNLHANGIDHTKFRAICADANNLAHILTPPADILRLMLMNYSIQKIPCGYKPFKPLSVMEQYNKRIEAMLNLFAVSPPSADVTEYRNIVDVIDMDPYSSASGFLDAAVACVKSGGILFVTSTDMPTLCGNNPLVSFYKYGGSSIKAPFCHEMSLRTLLYAIATSAARYQRIIEPLVSCSADFYVRVFVRIKYNPMECKRLASNAGLVLMCRQCDGYTIQRLGEYSDPKQNPTSLDKNIQGTCAECGGRIKIGGPIYLGKLHDADFVSRCLEIAKDTETQLPGITTSKKIIGILTSISEEIESEDAVLYYKIPQLCKRWNLTTLSPVVFKNALEKLGYITSHFHRDPQTLKTNAPLKAIMDIIRTHAKSEGKQINHGFFQREIETQGIDLSPPQTIKKTNVARWILNPQRNWGPKKMHRAVASSFNAVYPNENVKQE</sequence>
<evidence type="ECO:0000313" key="10">
    <source>
        <dbReference type="EMBL" id="KAK2195574.1"/>
    </source>
</evidence>
<keyword evidence="3 9" id="KW-0808">Transferase</keyword>
<dbReference type="AlphaFoldDB" id="A0AAD9PIY9"/>
<dbReference type="EC" id="2.1.1.216" evidence="7 9"/>
<dbReference type="Gene3D" id="3.40.50.150">
    <property type="entry name" value="Vaccinia Virus protein VP39"/>
    <property type="match status" value="1"/>
</dbReference>